<dbReference type="Proteomes" id="UP000668403">
    <property type="component" value="Unassembled WGS sequence"/>
</dbReference>
<protein>
    <submittedName>
        <fullName evidence="1">Uncharacterized protein</fullName>
    </submittedName>
</protein>
<dbReference type="AlphaFoldDB" id="A0A939TL66"/>
<gene>
    <name evidence="1" type="ORF">J4H85_13445</name>
</gene>
<accession>A0A939TL66</accession>
<organism evidence="1 2">
    <name type="scientific">Leucobacter tardus</name>
    <dbReference type="NCBI Taxonomy" id="501483"/>
    <lineage>
        <taxon>Bacteria</taxon>
        <taxon>Bacillati</taxon>
        <taxon>Actinomycetota</taxon>
        <taxon>Actinomycetes</taxon>
        <taxon>Micrococcales</taxon>
        <taxon>Microbacteriaceae</taxon>
        <taxon>Leucobacter</taxon>
    </lineage>
</organism>
<keyword evidence="2" id="KW-1185">Reference proteome</keyword>
<evidence type="ECO:0000313" key="1">
    <source>
        <dbReference type="EMBL" id="MBO2991001.1"/>
    </source>
</evidence>
<evidence type="ECO:0000313" key="2">
    <source>
        <dbReference type="Proteomes" id="UP000668403"/>
    </source>
</evidence>
<dbReference type="EMBL" id="JAGFBF010000006">
    <property type="protein sequence ID" value="MBO2991001.1"/>
    <property type="molecule type" value="Genomic_DNA"/>
</dbReference>
<proteinExistence type="predicted"/>
<dbReference type="RefSeq" id="WP_208240694.1">
    <property type="nucleotide sequence ID" value="NZ_BAAAQU010000001.1"/>
</dbReference>
<comment type="caution">
    <text evidence="1">The sequence shown here is derived from an EMBL/GenBank/DDBJ whole genome shotgun (WGS) entry which is preliminary data.</text>
</comment>
<sequence length="171" mass="19126">MSNATAPSPEDQRLHLTSILISSLPPTLFTADAPDRYTVEAVFNRPVEREEVIEIESTRTRDVLTETGHSTVELKVSDRRLEIANTSLEELRDGLATVITDILDHISEESQNARDEVISRAERAASQEHDRVVAVELLAMSVDFESTDETKRRSEGLVRVWEDEGGDPGRN</sequence>
<name>A0A939TL66_9MICO</name>
<reference evidence="1" key="1">
    <citation type="submission" date="2021-03" db="EMBL/GenBank/DDBJ databases">
        <title>Leucobacter chromiisoli sp. nov., isolated from chromium-containing soil of chemical plant.</title>
        <authorList>
            <person name="Xu Z."/>
        </authorList>
    </citation>
    <scope>NUCLEOTIDE SEQUENCE</scope>
    <source>
        <strain evidence="1">K 70/01</strain>
    </source>
</reference>